<keyword evidence="4 7" id="KW-0808">Transferase</keyword>
<keyword evidence="8" id="KW-1185">Reference proteome</keyword>
<evidence type="ECO:0000256" key="3">
    <source>
        <dbReference type="ARBA" id="ARBA00022475"/>
    </source>
</evidence>
<proteinExistence type="inferred from homology"/>
<keyword evidence="6" id="KW-0472">Membrane</keyword>
<evidence type="ECO:0000256" key="6">
    <source>
        <dbReference type="ARBA" id="ARBA00023136"/>
    </source>
</evidence>
<protein>
    <submittedName>
        <fullName evidence="7">CDP-glycerol glycerophosphotransferase family protein</fullName>
    </submittedName>
</protein>
<dbReference type="AlphaFoldDB" id="A0A426DA06"/>
<evidence type="ECO:0000313" key="8">
    <source>
        <dbReference type="Proteomes" id="UP000283633"/>
    </source>
</evidence>
<evidence type="ECO:0000256" key="2">
    <source>
        <dbReference type="ARBA" id="ARBA00010488"/>
    </source>
</evidence>
<dbReference type="PANTHER" id="PTHR37316:SF3">
    <property type="entry name" value="TEICHOIC ACID GLYCEROL-PHOSPHATE TRANSFERASE"/>
    <property type="match status" value="1"/>
</dbReference>
<name>A0A426DA06_9LACO</name>
<organism evidence="7 8">
    <name type="scientific">Lactiplantibacillus garii</name>
    <dbReference type="NCBI Taxonomy" id="2306423"/>
    <lineage>
        <taxon>Bacteria</taxon>
        <taxon>Bacillati</taxon>
        <taxon>Bacillota</taxon>
        <taxon>Bacilli</taxon>
        <taxon>Lactobacillales</taxon>
        <taxon>Lactobacillaceae</taxon>
        <taxon>Lactiplantibacillus</taxon>
    </lineage>
</organism>
<dbReference type="Pfam" id="PF04464">
    <property type="entry name" value="Glyphos_transf"/>
    <property type="match status" value="1"/>
</dbReference>
<comment type="similarity">
    <text evidence="2">Belongs to the CDP-glycerol glycerophosphotransferase family.</text>
</comment>
<evidence type="ECO:0000256" key="4">
    <source>
        <dbReference type="ARBA" id="ARBA00022679"/>
    </source>
</evidence>
<dbReference type="Gene3D" id="3.40.50.11820">
    <property type="match status" value="1"/>
</dbReference>
<reference evidence="7 8" key="1">
    <citation type="submission" date="2018-08" db="EMBL/GenBank/DDBJ databases">
        <title>Genome Lactobacillus garii FI11369.</title>
        <authorList>
            <person name="Diaz M."/>
            <person name="Narbad A."/>
        </authorList>
    </citation>
    <scope>NUCLEOTIDE SEQUENCE [LARGE SCALE GENOMIC DNA]</scope>
    <source>
        <strain evidence="7 8">FI11369</strain>
    </source>
</reference>
<dbReference type="Proteomes" id="UP000283633">
    <property type="component" value="Unassembled WGS sequence"/>
</dbReference>
<dbReference type="GO" id="GO:0005886">
    <property type="term" value="C:plasma membrane"/>
    <property type="evidence" value="ECO:0007669"/>
    <property type="project" value="UniProtKB-SubCell"/>
</dbReference>
<dbReference type="GO" id="GO:0047355">
    <property type="term" value="F:CDP-glycerol glycerophosphotransferase activity"/>
    <property type="evidence" value="ECO:0007669"/>
    <property type="project" value="InterPro"/>
</dbReference>
<evidence type="ECO:0000313" key="7">
    <source>
        <dbReference type="EMBL" id="RRK11417.1"/>
    </source>
</evidence>
<dbReference type="InterPro" id="IPR043149">
    <property type="entry name" value="TagF_N"/>
</dbReference>
<dbReference type="OrthoDB" id="9811865at2"/>
<accession>A0A426DA06</accession>
<dbReference type="InterPro" id="IPR043148">
    <property type="entry name" value="TagF_C"/>
</dbReference>
<dbReference type="GO" id="GO:0019350">
    <property type="term" value="P:teichoic acid biosynthetic process"/>
    <property type="evidence" value="ECO:0007669"/>
    <property type="project" value="UniProtKB-KW"/>
</dbReference>
<dbReference type="SUPFAM" id="SSF53756">
    <property type="entry name" value="UDP-Glycosyltransferase/glycogen phosphorylase"/>
    <property type="match status" value="1"/>
</dbReference>
<comment type="subcellular location">
    <subcellularLocation>
        <location evidence="1">Cell membrane</location>
        <topology evidence="1">Peripheral membrane protein</topology>
    </subcellularLocation>
</comment>
<dbReference type="InterPro" id="IPR051612">
    <property type="entry name" value="Teichoic_Acid_Biosynth"/>
</dbReference>
<gene>
    <name evidence="7" type="ORF">D1831_02475</name>
</gene>
<evidence type="ECO:0000256" key="1">
    <source>
        <dbReference type="ARBA" id="ARBA00004202"/>
    </source>
</evidence>
<evidence type="ECO:0000256" key="5">
    <source>
        <dbReference type="ARBA" id="ARBA00022944"/>
    </source>
</evidence>
<keyword evidence="3" id="KW-1003">Cell membrane</keyword>
<dbReference type="PANTHER" id="PTHR37316">
    <property type="entry name" value="TEICHOIC ACID GLYCEROL-PHOSPHATE PRIMASE"/>
    <property type="match status" value="1"/>
</dbReference>
<sequence length="398" mass="46853">MSLKEIISHIYRRAFNLIASVCPVKKHLVLFETFNGKLPTDNPLYIYQALQKAHPDWHLVWGVKHRFFKQAQRDYPELDFVVRFSAKWLTVAPVANFWVFNARMPYWLKKNRNTIYIQTWHGTPLKRLGIDIPNVSMPGTDTDKYRRNFSTESSRWDYLISPNQFSQDVFKRAFDFDNQFLDYGYPRNDRLVRQQHDGAAIQAIKQRIVGHQAGRVILYAPTWRDDFYIRKGMYKMDLPFSLKSLTKLLNKDDVLIIRPHYLVAESINIAGFEDQVRLCVDEDINDLYLISDLLITDYSSVMFDFAILDRPMLFYPYDLDHYQDDIRGFYFDYHDVPGPIVTTEPAFLTAIQQFLTTGHYPDYAAKMRAFKTKFTAWERGTASERVVQLMDGTADHSR</sequence>
<keyword evidence="5" id="KW-0777">Teichoic acid biosynthesis</keyword>
<dbReference type="RefSeq" id="WP_125071334.1">
    <property type="nucleotide sequence ID" value="NZ_QWZQ01000005.1"/>
</dbReference>
<dbReference type="Gene3D" id="3.40.50.12580">
    <property type="match status" value="1"/>
</dbReference>
<dbReference type="InterPro" id="IPR007554">
    <property type="entry name" value="Glycerophosphate_synth"/>
</dbReference>
<comment type="caution">
    <text evidence="7">The sequence shown here is derived from an EMBL/GenBank/DDBJ whole genome shotgun (WGS) entry which is preliminary data.</text>
</comment>
<dbReference type="EMBL" id="QWZQ01000005">
    <property type="protein sequence ID" value="RRK11417.1"/>
    <property type="molecule type" value="Genomic_DNA"/>
</dbReference>